<dbReference type="RefSeq" id="WP_306882431.1">
    <property type="nucleotide sequence ID" value="NZ_JAUSRD010000010.1"/>
</dbReference>
<dbReference type="AlphaFoldDB" id="A0AAW8CXK9"/>
<accession>A0AAW8CXK9</accession>
<evidence type="ECO:0000313" key="1">
    <source>
        <dbReference type="EMBL" id="MDP9894967.1"/>
    </source>
</evidence>
<name>A0AAW8CXK9_9BURK</name>
<organism evidence="1 2">
    <name type="scientific">Variovorax boronicumulans</name>
    <dbReference type="NCBI Taxonomy" id="436515"/>
    <lineage>
        <taxon>Bacteria</taxon>
        <taxon>Pseudomonadati</taxon>
        <taxon>Pseudomonadota</taxon>
        <taxon>Betaproteobacteria</taxon>
        <taxon>Burkholderiales</taxon>
        <taxon>Comamonadaceae</taxon>
        <taxon>Variovorax</taxon>
    </lineage>
</organism>
<dbReference type="InterPro" id="IPR056909">
    <property type="entry name" value="SU10_portal"/>
</dbReference>
<reference evidence="1" key="1">
    <citation type="submission" date="2023-07" db="EMBL/GenBank/DDBJ databases">
        <title>Sorghum-associated microbial communities from plants grown in Nebraska, USA.</title>
        <authorList>
            <person name="Schachtman D."/>
        </authorList>
    </citation>
    <scope>NUCLEOTIDE SEQUENCE</scope>
    <source>
        <strain evidence="1">DS3754</strain>
    </source>
</reference>
<gene>
    <name evidence="1" type="ORF">J2W31_004092</name>
</gene>
<proteinExistence type="predicted"/>
<dbReference type="Proteomes" id="UP001242045">
    <property type="component" value="Unassembled WGS sequence"/>
</dbReference>
<dbReference type="Pfam" id="PF23899">
    <property type="entry name" value="SU10_portal"/>
    <property type="match status" value="1"/>
</dbReference>
<evidence type="ECO:0000313" key="2">
    <source>
        <dbReference type="Proteomes" id="UP001242045"/>
    </source>
</evidence>
<protein>
    <submittedName>
        <fullName evidence="1">Uncharacterized protein</fullName>
    </submittedName>
</protein>
<comment type="caution">
    <text evidence="1">The sequence shown here is derived from an EMBL/GenBank/DDBJ whole genome shotgun (WGS) entry which is preliminary data.</text>
</comment>
<sequence length="49" mass="5464">MAAQLSEQRRKAMAYYYAEPEGDLAPPEIVGRSKVVSPDVRNIVESMLP</sequence>
<dbReference type="EMBL" id="JAUSRD010000010">
    <property type="protein sequence ID" value="MDP9894967.1"/>
    <property type="molecule type" value="Genomic_DNA"/>
</dbReference>